<gene>
    <name evidence="2" type="ORF">SDC9_109498</name>
</gene>
<accession>A0A645BBC7</accession>
<reference evidence="2" key="1">
    <citation type="submission" date="2019-08" db="EMBL/GenBank/DDBJ databases">
        <authorList>
            <person name="Kucharzyk K."/>
            <person name="Murdoch R.W."/>
            <person name="Higgins S."/>
            <person name="Loffler F."/>
        </authorList>
    </citation>
    <scope>NUCLEOTIDE SEQUENCE</scope>
</reference>
<name>A0A645BBC7_9ZZZZ</name>
<keyword evidence="1" id="KW-1133">Transmembrane helix</keyword>
<dbReference type="Pfam" id="PF06908">
    <property type="entry name" value="YpsA"/>
    <property type="match status" value="1"/>
</dbReference>
<keyword evidence="1" id="KW-0472">Membrane</keyword>
<dbReference type="AlphaFoldDB" id="A0A645BBC7"/>
<dbReference type="SUPFAM" id="SSF102405">
    <property type="entry name" value="MCP/YpsA-like"/>
    <property type="match status" value="1"/>
</dbReference>
<dbReference type="PANTHER" id="PTHR38440:SF1">
    <property type="entry name" value="UPF0398 PROTEIN SPR0331"/>
    <property type="match status" value="1"/>
</dbReference>
<dbReference type="PANTHER" id="PTHR38440">
    <property type="entry name" value="UPF0398 PROTEIN YPSA"/>
    <property type="match status" value="1"/>
</dbReference>
<proteinExistence type="predicted"/>
<dbReference type="InterPro" id="IPR010697">
    <property type="entry name" value="YspA"/>
</dbReference>
<evidence type="ECO:0000313" key="2">
    <source>
        <dbReference type="EMBL" id="MPM62622.1"/>
    </source>
</evidence>
<protein>
    <recommendedName>
        <fullName evidence="3">DUF1273 domain-containing protein</fullName>
    </recommendedName>
</protein>
<evidence type="ECO:0008006" key="3">
    <source>
        <dbReference type="Google" id="ProtNLM"/>
    </source>
</evidence>
<evidence type="ECO:0000256" key="1">
    <source>
        <dbReference type="SAM" id="Phobius"/>
    </source>
</evidence>
<sequence>MKKEETCCFTGHRPTKLPWGEDESDPRCVGLKRRLEDALEDAYADGARHFICGMALGSDFYFCEAVLKLRDKYGSITVEAALPCEEQSAHWKERDRQRYFALIARCDYETMVQRLYDRQCMQRRDRYMVDRSARVIAVYGGIIGGTMYTLSYAMKKGLEVVLLSLEEEGETARM</sequence>
<comment type="caution">
    <text evidence="2">The sequence shown here is derived from an EMBL/GenBank/DDBJ whole genome shotgun (WGS) entry which is preliminary data.</text>
</comment>
<keyword evidence="1" id="KW-0812">Transmembrane</keyword>
<feature type="transmembrane region" description="Helical" evidence="1">
    <location>
        <begin position="133"/>
        <end position="154"/>
    </location>
</feature>
<dbReference type="Gene3D" id="3.40.50.450">
    <property type="match status" value="1"/>
</dbReference>
<organism evidence="2">
    <name type="scientific">bioreactor metagenome</name>
    <dbReference type="NCBI Taxonomy" id="1076179"/>
    <lineage>
        <taxon>unclassified sequences</taxon>
        <taxon>metagenomes</taxon>
        <taxon>ecological metagenomes</taxon>
    </lineage>
</organism>
<dbReference type="EMBL" id="VSSQ01018962">
    <property type="protein sequence ID" value="MPM62622.1"/>
    <property type="molecule type" value="Genomic_DNA"/>
</dbReference>